<evidence type="ECO:0000313" key="12">
    <source>
        <dbReference type="EMBL" id="KRG59472.1"/>
    </source>
</evidence>
<dbReference type="PROSITE" id="PS52011">
    <property type="entry name" value="PEPTIDASE_M2"/>
    <property type="match status" value="1"/>
</dbReference>
<evidence type="ECO:0000256" key="7">
    <source>
        <dbReference type="PIRSR" id="PIRSR601548-2"/>
    </source>
</evidence>
<gene>
    <name evidence="12" type="ORF">ABB25_02525</name>
</gene>
<keyword evidence="8" id="KW-0479">Metal-binding</keyword>
<feature type="binding site" evidence="8">
    <location>
        <position position="424"/>
    </location>
    <ligand>
        <name>Zn(2+)</name>
        <dbReference type="ChEBI" id="CHEBI:29105"/>
        <label>1</label>
        <note>catalytic</note>
    </ligand>
</feature>
<comment type="caution">
    <text evidence="12">The sequence shown here is derived from an EMBL/GenBank/DDBJ whole genome shotgun (WGS) entry which is preliminary data.</text>
</comment>
<dbReference type="Pfam" id="PF01401">
    <property type="entry name" value="Peptidase_M2"/>
    <property type="match status" value="1"/>
</dbReference>
<feature type="active site" description="Proton donor 2" evidence="6">
    <location>
        <position position="549"/>
    </location>
</feature>
<dbReference type="OrthoDB" id="5241329at2"/>
<keyword evidence="1 11" id="KW-0732">Signal</keyword>
<evidence type="ECO:0000313" key="13">
    <source>
        <dbReference type="Proteomes" id="UP000051254"/>
    </source>
</evidence>
<feature type="glycosylation site" description="N-linked (GlcNAc...) asparagine; partial" evidence="5">
    <location>
        <position position="369"/>
    </location>
</feature>
<dbReference type="SUPFAM" id="SSF55486">
    <property type="entry name" value="Metalloproteases ('zincins'), catalytic domain"/>
    <property type="match status" value="1"/>
</dbReference>
<feature type="signal peptide" evidence="11">
    <location>
        <begin position="1"/>
        <end position="20"/>
    </location>
</feature>
<feature type="binding site" evidence="10">
    <location>
        <position position="424"/>
    </location>
    <ligand>
        <name>Zn(2+)</name>
        <dbReference type="ChEBI" id="CHEBI:29105"/>
        <label>2</label>
        <note>catalytic</note>
    </ligand>
</feature>
<feature type="binding site" evidence="8">
    <location>
        <position position="448"/>
    </location>
    <ligand>
        <name>Zn(2+)</name>
        <dbReference type="ChEBI" id="CHEBI:29105"/>
        <label>1</label>
        <note>catalytic</note>
    </ligand>
</feature>
<keyword evidence="8" id="KW-0862">Zinc</keyword>
<dbReference type="InterPro" id="IPR001548">
    <property type="entry name" value="Peptidase_M2"/>
</dbReference>
<feature type="binding site" evidence="10">
    <location>
        <position position="420"/>
    </location>
    <ligand>
        <name>Zn(2+)</name>
        <dbReference type="ChEBI" id="CHEBI:29105"/>
        <label>2</label>
        <note>catalytic</note>
    </ligand>
</feature>
<name>A0A0R0BQU8_9GAMM</name>
<feature type="binding site" evidence="7">
    <location>
        <position position="224"/>
    </location>
    <ligand>
        <name>chloride</name>
        <dbReference type="ChEBI" id="CHEBI:17996"/>
        <label>1</label>
    </ligand>
</feature>
<evidence type="ECO:0000256" key="3">
    <source>
        <dbReference type="ARBA" id="ARBA00023180"/>
    </source>
</evidence>
<organism evidence="12 13">
    <name type="scientific">Stenotrophomonas koreensis</name>
    <dbReference type="NCBI Taxonomy" id="266128"/>
    <lineage>
        <taxon>Bacteria</taxon>
        <taxon>Pseudomonadati</taxon>
        <taxon>Pseudomonadota</taxon>
        <taxon>Gammaproteobacteria</taxon>
        <taxon>Lysobacterales</taxon>
        <taxon>Lysobacteraceae</taxon>
        <taxon>Stenotrophomonas</taxon>
    </lineage>
</organism>
<feature type="chain" id="PRO_5006392876" evidence="11">
    <location>
        <begin position="21"/>
        <end position="665"/>
    </location>
</feature>
<dbReference type="GO" id="GO:0008241">
    <property type="term" value="F:peptidyl-dipeptidase activity"/>
    <property type="evidence" value="ECO:0007669"/>
    <property type="project" value="InterPro"/>
</dbReference>
<evidence type="ECO:0000256" key="11">
    <source>
        <dbReference type="SAM" id="SignalP"/>
    </source>
</evidence>
<dbReference type="PROSITE" id="PS51257">
    <property type="entry name" value="PROKAR_LIPOPROTEIN"/>
    <property type="match status" value="1"/>
</dbReference>
<dbReference type="PANTHER" id="PTHR10514">
    <property type="entry name" value="ANGIOTENSIN-CONVERTING ENZYME"/>
    <property type="match status" value="1"/>
</dbReference>
<dbReference type="PANTHER" id="PTHR10514:SF27">
    <property type="entry name" value="ANGIOTENSIN-CONVERTING ENZYME"/>
    <property type="match status" value="1"/>
</dbReference>
<dbReference type="PATRIC" id="fig|266128.3.peg.2165"/>
<feature type="binding site" evidence="7">
    <location>
        <position position="558"/>
    </location>
    <ligand>
        <name>chloride</name>
        <dbReference type="ChEBI" id="CHEBI:17996"/>
        <label>1</label>
    </ligand>
</feature>
<evidence type="ECO:0000256" key="8">
    <source>
        <dbReference type="PIRSR" id="PIRSR601548-3"/>
    </source>
</evidence>
<feature type="disulfide bond" evidence="9">
    <location>
        <begin position="151"/>
        <end position="160"/>
    </location>
</feature>
<feature type="active site" description="Proton acceptor 1" evidence="4">
    <location>
        <position position="421"/>
    </location>
</feature>
<evidence type="ECO:0000256" key="1">
    <source>
        <dbReference type="ARBA" id="ARBA00022729"/>
    </source>
</evidence>
<dbReference type="GO" id="GO:0006508">
    <property type="term" value="P:proteolysis"/>
    <property type="evidence" value="ECO:0007669"/>
    <property type="project" value="InterPro"/>
</dbReference>
<evidence type="ECO:0000256" key="9">
    <source>
        <dbReference type="PIRSR" id="PIRSR601548-4"/>
    </source>
</evidence>
<accession>A0A0R0BQU8</accession>
<feature type="active site" description="Proton donor 1" evidence="4">
    <location>
        <position position="549"/>
    </location>
</feature>
<dbReference type="EMBL" id="LDJH01000006">
    <property type="protein sequence ID" value="KRG59472.1"/>
    <property type="molecule type" value="Genomic_DNA"/>
</dbReference>
<dbReference type="GO" id="GO:0016020">
    <property type="term" value="C:membrane"/>
    <property type="evidence" value="ECO:0007669"/>
    <property type="project" value="InterPro"/>
</dbReference>
<reference evidence="12 13" key="1">
    <citation type="submission" date="2015-05" db="EMBL/GenBank/DDBJ databases">
        <title>Genome sequencing and analysis of members of genus Stenotrophomonas.</title>
        <authorList>
            <person name="Patil P.P."/>
            <person name="Midha S."/>
            <person name="Patil P.B."/>
        </authorList>
    </citation>
    <scope>NUCLEOTIDE SEQUENCE [LARGE SCALE GENOMIC DNA]</scope>
    <source>
        <strain evidence="12 13">DSM 17805</strain>
    </source>
</reference>
<feature type="disulfide bond" evidence="9">
    <location>
        <begin position="383"/>
        <end position="407"/>
    </location>
</feature>
<evidence type="ECO:0000256" key="2">
    <source>
        <dbReference type="ARBA" id="ARBA00023157"/>
    </source>
</evidence>
<evidence type="ECO:0000256" key="6">
    <source>
        <dbReference type="PIRSR" id="PIRSR601548-11"/>
    </source>
</evidence>
<evidence type="ECO:0000256" key="5">
    <source>
        <dbReference type="PIRSR" id="PIRSR601548-10"/>
    </source>
</evidence>
<dbReference type="Proteomes" id="UP000051254">
    <property type="component" value="Unassembled WGS sequence"/>
</dbReference>
<proteinExistence type="predicted"/>
<evidence type="ECO:0000256" key="10">
    <source>
        <dbReference type="PIRSR" id="PIRSR601548-8"/>
    </source>
</evidence>
<dbReference type="CDD" id="cd06461">
    <property type="entry name" value="M2_ACE"/>
    <property type="match status" value="1"/>
</dbReference>
<sequence>MNNRHLLLAAAISASLLVLSGCSQKDAPTAPATASQAPAESADDFIARVNAEYKAMYPEMTSAQWLASTYINADSERIAAKSNERWMTVLNGWIEQAGQYDGQPMSADTARAIALLKLMTAMPAPRDPAKVAELAGIAAKLEGDYGAGTYCTGEGDKQDCRQLGALENVLARSRDYNAQLDAWSGWHSTAIASRGRYQRFVELVNEGARQMGYNDAGAMWRSGYDMPAEQVVSETDRLWEQVKPLYEQLHCYTRNKLVAEYGADKGQLEGGLIPAHLTGNMWQQDWSNLWDILQPYAGAGSLDITAALEKQHQQNLRSSLGKLTGNASVEQRAEAIRAAELKTAQDMTRQAEQFYTGLGMPALPESYWNNTQFIKPLDRNVVCHASAWDMNMGGENGTNPDVRTKMCITPTEENFTTIYHELGHIYYDLAYNPQPPLFQGGANDGFHEAIGDTIVLAMTPRYLNSIGLVDAQAESHDATINAQMRMALSGVSFLPFGLLIDRWRWGVFDGSITPDNYNKAWWDLKARYQGVAPATPRGEEYFDAGAKYHVPGNTPYLRYFLARIYQYQFYKGLCDTAGHTGPLHECSFYGNAEAGQKFWAMLTKGASQPWQATLKEVTGSEQLDAAPMLAYFAPLQQWLAEQNAGQTCGWQAPGSSTAAAAPAQP</sequence>
<protein>
    <submittedName>
        <fullName evidence="12">Peptidase M20</fullName>
    </submittedName>
</protein>
<dbReference type="RefSeq" id="WP_057663291.1">
    <property type="nucleotide sequence ID" value="NZ_LDJH01000006.1"/>
</dbReference>
<keyword evidence="2 9" id="KW-1015">Disulfide bond</keyword>
<feature type="binding site" evidence="10">
    <location>
        <position position="448"/>
    </location>
    <ligand>
        <name>Zn(2+)</name>
        <dbReference type="ChEBI" id="CHEBI:29105"/>
        <label>2</label>
        <note>catalytic</note>
    </ligand>
</feature>
<keyword evidence="3 5" id="KW-0325">Glycoprotein</keyword>
<keyword evidence="13" id="KW-1185">Reference proteome</keyword>
<dbReference type="STRING" id="266128.ABB25_02525"/>
<feature type="disulfide bond" evidence="9">
    <location>
        <begin position="574"/>
        <end position="586"/>
    </location>
</feature>
<evidence type="ECO:0000256" key="4">
    <source>
        <dbReference type="PIRSR" id="PIRSR601548-1"/>
    </source>
</evidence>
<feature type="binding site" evidence="8">
    <location>
        <position position="420"/>
    </location>
    <ligand>
        <name>Zn(2+)</name>
        <dbReference type="ChEBI" id="CHEBI:29105"/>
        <label>1</label>
        <note>catalytic</note>
    </ligand>
</feature>
<feature type="active site" description="Proton acceptor 2" evidence="6">
    <location>
        <position position="421"/>
    </location>
</feature>
<dbReference type="GO" id="GO:0008237">
    <property type="term" value="F:metallopeptidase activity"/>
    <property type="evidence" value="ECO:0007669"/>
    <property type="project" value="InterPro"/>
</dbReference>
<dbReference type="AlphaFoldDB" id="A0A0R0BQU8"/>
<dbReference type="Gene3D" id="1.10.1370.30">
    <property type="match status" value="1"/>
</dbReference>